<dbReference type="AlphaFoldDB" id="A0A2T3AAF6"/>
<name>A0A2T3AAF6_9PEZI</name>
<evidence type="ECO:0000256" key="1">
    <source>
        <dbReference type="SAM" id="SignalP"/>
    </source>
</evidence>
<evidence type="ECO:0000313" key="3">
    <source>
        <dbReference type="Proteomes" id="UP000241462"/>
    </source>
</evidence>
<dbReference type="InParanoid" id="A0A2T3AAF6"/>
<keyword evidence="3" id="KW-1185">Reference proteome</keyword>
<reference evidence="2 3" key="1">
    <citation type="journal article" date="2018" name="Mycol. Prog.">
        <title>Coniella lustricola, a new species from submerged detritus.</title>
        <authorList>
            <person name="Raudabaugh D.B."/>
            <person name="Iturriaga T."/>
            <person name="Carver A."/>
            <person name="Mondo S."/>
            <person name="Pangilinan J."/>
            <person name="Lipzen A."/>
            <person name="He G."/>
            <person name="Amirebrahimi M."/>
            <person name="Grigoriev I.V."/>
            <person name="Miller A.N."/>
        </authorList>
    </citation>
    <scope>NUCLEOTIDE SEQUENCE [LARGE SCALE GENOMIC DNA]</scope>
    <source>
        <strain evidence="2 3">B22-T-1</strain>
    </source>
</reference>
<proteinExistence type="predicted"/>
<organism evidence="2 3">
    <name type="scientific">Coniella lustricola</name>
    <dbReference type="NCBI Taxonomy" id="2025994"/>
    <lineage>
        <taxon>Eukaryota</taxon>
        <taxon>Fungi</taxon>
        <taxon>Dikarya</taxon>
        <taxon>Ascomycota</taxon>
        <taxon>Pezizomycotina</taxon>
        <taxon>Sordariomycetes</taxon>
        <taxon>Sordariomycetidae</taxon>
        <taxon>Diaporthales</taxon>
        <taxon>Schizoparmaceae</taxon>
        <taxon>Coniella</taxon>
    </lineage>
</organism>
<protein>
    <recommendedName>
        <fullName evidence="4">Secreted protein</fullName>
    </recommendedName>
</protein>
<dbReference type="EMBL" id="KZ678425">
    <property type="protein sequence ID" value="PSR88694.1"/>
    <property type="molecule type" value="Genomic_DNA"/>
</dbReference>
<feature type="chain" id="PRO_5015755230" description="Secreted protein" evidence="1">
    <location>
        <begin position="19"/>
        <end position="70"/>
    </location>
</feature>
<evidence type="ECO:0000313" key="2">
    <source>
        <dbReference type="EMBL" id="PSR88694.1"/>
    </source>
</evidence>
<gene>
    <name evidence="2" type="ORF">BD289DRAFT_431787</name>
</gene>
<evidence type="ECO:0008006" key="4">
    <source>
        <dbReference type="Google" id="ProtNLM"/>
    </source>
</evidence>
<dbReference type="Proteomes" id="UP000241462">
    <property type="component" value="Unassembled WGS sequence"/>
</dbReference>
<feature type="signal peptide" evidence="1">
    <location>
        <begin position="1"/>
        <end position="18"/>
    </location>
</feature>
<sequence length="70" mass="8060">MLIIISTLLPCIVQVLRGTKAHFAPDQRFLMNFSDQVSVFKIIQIHSSTCLLKCTLWYDYQRSKEALIAT</sequence>
<accession>A0A2T3AAF6</accession>
<keyword evidence="1" id="KW-0732">Signal</keyword>